<feature type="domain" description="SAM-dependent MTase RsmB/NOP-type" evidence="14">
    <location>
        <begin position="165"/>
        <end position="453"/>
    </location>
</feature>
<dbReference type="InterPro" id="IPR054728">
    <property type="entry name" value="RsmB-like_ferredoxin"/>
</dbReference>
<dbReference type="Pfam" id="PF01189">
    <property type="entry name" value="Methyltr_RsmB-F"/>
    <property type="match status" value="1"/>
</dbReference>
<feature type="binding site" evidence="13">
    <location>
        <position position="294"/>
    </location>
    <ligand>
        <name>S-adenosyl-L-methionine</name>
        <dbReference type="ChEBI" id="CHEBI:59789"/>
    </ligand>
</feature>
<dbReference type="Proteomes" id="UP000092616">
    <property type="component" value="Unassembled WGS sequence"/>
</dbReference>
<evidence type="ECO:0000256" key="1">
    <source>
        <dbReference type="ARBA" id="ARBA00002724"/>
    </source>
</evidence>
<dbReference type="InterPro" id="IPR049560">
    <property type="entry name" value="MeTrfase_RsmB-F_NOP2_cat"/>
</dbReference>
<keyword evidence="7 13" id="KW-0808">Transferase</keyword>
<dbReference type="PANTHER" id="PTHR22807:SF61">
    <property type="entry name" value="NOL1_NOP2_SUN FAMILY PROTEIN _ ANTITERMINATION NUSB DOMAIN-CONTAINING PROTEIN"/>
    <property type="match status" value="1"/>
</dbReference>
<keyword evidence="9 13" id="KW-0694">RNA-binding</keyword>
<dbReference type="GO" id="GO:0003723">
    <property type="term" value="F:RNA binding"/>
    <property type="evidence" value="ECO:0007669"/>
    <property type="project" value="UniProtKB-UniRule"/>
</dbReference>
<evidence type="ECO:0000256" key="9">
    <source>
        <dbReference type="ARBA" id="ARBA00022884"/>
    </source>
</evidence>
<dbReference type="GO" id="GO:0006355">
    <property type="term" value="P:regulation of DNA-templated transcription"/>
    <property type="evidence" value="ECO:0007669"/>
    <property type="project" value="InterPro"/>
</dbReference>
<evidence type="ECO:0000256" key="2">
    <source>
        <dbReference type="ARBA" id="ARBA00004496"/>
    </source>
</evidence>
<sequence>MSDHVLQLAHLPDPRAQVIHVLAQIQQGASLSSLTPALFATIDESNRAFSHELLYGTLRQWWALSRIIESLATRSVEDPQVIAALHIGLYQLLYLDTPDYAAVNSTLEALKTLDGARATGFVNAILRKVQKSAAKYAKKVNQHHSLPNWLAKQLKQDWAEYYNALGQALRQPAPIFLRVNHQRTDIANYSALLTKRNIAHEITPIGLADTQAIRLVDKIKIQDLPHFADGWVSVQDLHAQIAGYLLAACDFSHKQANGLNILDACAAPGGKTAHLLELSNINKKFHVKHLTALDNEPSRLQRLQNNVARLDLANIDVLQTVCADATTFRQGQYDAILLDAPCTATGVIRRHPDIALLRQPDDVTQTVALQAAILHNIWQQLSPDGYLLYVTCSLLQAENEQQIGGFLQHHHDARVVPFDLKLPNQLAVSVGYQCLPLDPNGGDGFYYALLQKIAP</sequence>
<evidence type="ECO:0000256" key="5">
    <source>
        <dbReference type="ARBA" id="ARBA00022552"/>
    </source>
</evidence>
<dbReference type="EC" id="2.1.1.176" evidence="3"/>
<evidence type="ECO:0000256" key="11">
    <source>
        <dbReference type="ARBA" id="ARBA00031088"/>
    </source>
</evidence>
<evidence type="ECO:0000256" key="10">
    <source>
        <dbReference type="ARBA" id="ARBA00030399"/>
    </source>
</evidence>
<dbReference type="PRINTS" id="PR02008">
    <property type="entry name" value="RCMTFAMILY"/>
</dbReference>
<dbReference type="PANTHER" id="PTHR22807">
    <property type="entry name" value="NOP2 YEAST -RELATED NOL1/NOP2/FMU SUN DOMAIN-CONTAINING"/>
    <property type="match status" value="1"/>
</dbReference>
<dbReference type="GO" id="GO:0008649">
    <property type="term" value="F:rRNA methyltransferase activity"/>
    <property type="evidence" value="ECO:0007669"/>
    <property type="project" value="InterPro"/>
</dbReference>
<dbReference type="AlphaFoldDB" id="A0A1B8Q9B3"/>
<evidence type="ECO:0000256" key="13">
    <source>
        <dbReference type="PROSITE-ProRule" id="PRU01023"/>
    </source>
</evidence>
<keyword evidence="4" id="KW-0963">Cytoplasm</keyword>
<accession>A0A1B8Q9B3</accession>
<dbReference type="Gene3D" id="3.40.50.150">
    <property type="entry name" value="Vaccinia Virus protein VP39"/>
    <property type="match status" value="1"/>
</dbReference>
<keyword evidence="8 13" id="KW-0949">S-adenosyl-L-methionine</keyword>
<evidence type="ECO:0000313" key="16">
    <source>
        <dbReference type="Proteomes" id="UP000092616"/>
    </source>
</evidence>
<feature type="binding site" evidence="13">
    <location>
        <begin position="265"/>
        <end position="271"/>
    </location>
    <ligand>
        <name>S-adenosyl-L-methionine</name>
        <dbReference type="ChEBI" id="CHEBI:59789"/>
    </ligand>
</feature>
<evidence type="ECO:0000313" key="15">
    <source>
        <dbReference type="EMBL" id="OBX75367.1"/>
    </source>
</evidence>
<comment type="caution">
    <text evidence="15">The sequence shown here is derived from an EMBL/GenBank/DDBJ whole genome shotgun (WGS) entry which is preliminary data.</text>
</comment>
<dbReference type="NCBIfam" id="TIGR00563">
    <property type="entry name" value="rsmB"/>
    <property type="match status" value="1"/>
</dbReference>
<comment type="catalytic activity">
    <reaction evidence="12">
        <text>cytidine(967) in 16S rRNA + S-adenosyl-L-methionine = 5-methylcytidine(967) in 16S rRNA + S-adenosyl-L-homocysteine + H(+)</text>
        <dbReference type="Rhea" id="RHEA:42748"/>
        <dbReference type="Rhea" id="RHEA-COMP:10219"/>
        <dbReference type="Rhea" id="RHEA-COMP:10220"/>
        <dbReference type="ChEBI" id="CHEBI:15378"/>
        <dbReference type="ChEBI" id="CHEBI:57856"/>
        <dbReference type="ChEBI" id="CHEBI:59789"/>
        <dbReference type="ChEBI" id="CHEBI:74483"/>
        <dbReference type="ChEBI" id="CHEBI:82748"/>
        <dbReference type="EC" id="2.1.1.176"/>
    </reaction>
</comment>
<dbReference type="SUPFAM" id="SSF48013">
    <property type="entry name" value="NusB-like"/>
    <property type="match status" value="1"/>
</dbReference>
<keyword evidence="16" id="KW-1185">Reference proteome</keyword>
<keyword evidence="5" id="KW-0698">rRNA processing</keyword>
<dbReference type="GO" id="GO:0005737">
    <property type="term" value="C:cytoplasm"/>
    <property type="evidence" value="ECO:0007669"/>
    <property type="project" value="UniProtKB-SubCell"/>
</dbReference>
<dbReference type="InterPro" id="IPR004573">
    <property type="entry name" value="rRNA_ssu_MeTfrase_B"/>
</dbReference>
<evidence type="ECO:0000256" key="8">
    <source>
        <dbReference type="ARBA" id="ARBA00022691"/>
    </source>
</evidence>
<reference evidence="15 16" key="1">
    <citation type="submission" date="2016-06" db="EMBL/GenBank/DDBJ databases">
        <title>Draft genome of Moraxella atlantae CCUG 59586.</title>
        <authorList>
            <person name="Salva-Serra F."/>
            <person name="Engstrom-Jakobsson H."/>
            <person name="Thorell K."/>
            <person name="Gonzales-Siles L."/>
            <person name="Karlsson R."/>
            <person name="Boulund F."/>
            <person name="Engstrand L."/>
            <person name="Kristiansson E."/>
            <person name="Moore E."/>
        </authorList>
    </citation>
    <scope>NUCLEOTIDE SEQUENCE [LARGE SCALE GENOMIC DNA]</scope>
    <source>
        <strain evidence="15 16">CCUG 59586</strain>
    </source>
</reference>
<comment type="function">
    <text evidence="1">Specifically methylates the cytosine at position 967 (m5C967) of 16S rRNA.</text>
</comment>
<dbReference type="Pfam" id="PF22458">
    <property type="entry name" value="RsmF-B_ferredox"/>
    <property type="match status" value="1"/>
</dbReference>
<dbReference type="NCBIfam" id="NF008149">
    <property type="entry name" value="PRK10901.1"/>
    <property type="match status" value="1"/>
</dbReference>
<feature type="active site" description="Nucleophile" evidence="13">
    <location>
        <position position="392"/>
    </location>
</feature>
<organism evidence="15 16">
    <name type="scientific">Faucicola atlantae</name>
    <dbReference type="NCBI Taxonomy" id="34059"/>
    <lineage>
        <taxon>Bacteria</taxon>
        <taxon>Pseudomonadati</taxon>
        <taxon>Pseudomonadota</taxon>
        <taxon>Gammaproteobacteria</taxon>
        <taxon>Moraxellales</taxon>
        <taxon>Moraxellaceae</taxon>
        <taxon>Faucicola</taxon>
    </lineage>
</organism>
<keyword evidence="6 13" id="KW-0489">Methyltransferase</keyword>
<dbReference type="PROSITE" id="PS51686">
    <property type="entry name" value="SAM_MT_RSMB_NOP"/>
    <property type="match status" value="1"/>
</dbReference>
<dbReference type="InterPro" id="IPR006027">
    <property type="entry name" value="NusB_RsmB_TIM44"/>
</dbReference>
<comment type="similarity">
    <text evidence="13">Belongs to the class I-like SAM-binding methyltransferase superfamily. RsmB/NOP family.</text>
</comment>
<dbReference type="Gene3D" id="1.10.940.10">
    <property type="entry name" value="NusB-like"/>
    <property type="match status" value="1"/>
</dbReference>
<comment type="caution">
    <text evidence="13">Lacks conserved residue(s) required for the propagation of feature annotation.</text>
</comment>
<dbReference type="InterPro" id="IPR035926">
    <property type="entry name" value="NusB-like_sf"/>
</dbReference>
<dbReference type="InterPro" id="IPR023267">
    <property type="entry name" value="RCMT"/>
</dbReference>
<comment type="subcellular location">
    <subcellularLocation>
        <location evidence="2">Cytoplasm</location>
    </subcellularLocation>
</comment>
<evidence type="ECO:0000256" key="6">
    <source>
        <dbReference type="ARBA" id="ARBA00022603"/>
    </source>
</evidence>
<evidence type="ECO:0000256" key="3">
    <source>
        <dbReference type="ARBA" id="ARBA00012140"/>
    </source>
</evidence>
<dbReference type="InterPro" id="IPR001678">
    <property type="entry name" value="MeTrfase_RsmB-F_NOP2_dom"/>
</dbReference>
<dbReference type="RefSeq" id="WP_067338733.1">
    <property type="nucleotide sequence ID" value="NZ_LZNA01000070.1"/>
</dbReference>
<evidence type="ECO:0000256" key="7">
    <source>
        <dbReference type="ARBA" id="ARBA00022679"/>
    </source>
</evidence>
<dbReference type="CDD" id="cd02440">
    <property type="entry name" value="AdoMet_MTases"/>
    <property type="match status" value="1"/>
</dbReference>
<gene>
    <name evidence="15" type="ORF">A9306_02240</name>
</gene>
<proteinExistence type="inferred from homology"/>
<evidence type="ECO:0000256" key="4">
    <source>
        <dbReference type="ARBA" id="ARBA00022490"/>
    </source>
</evidence>
<protein>
    <recommendedName>
        <fullName evidence="3">16S rRNA (cytosine(967)-C(5))-methyltransferase</fullName>
        <ecNumber evidence="3">2.1.1.176</ecNumber>
    </recommendedName>
    <alternativeName>
        <fullName evidence="10">16S rRNA m5C967 methyltransferase</fullName>
    </alternativeName>
    <alternativeName>
        <fullName evidence="11">rRNA (cytosine-C(5)-)-methyltransferase RsmB</fullName>
    </alternativeName>
</protein>
<dbReference type="Pfam" id="PF01029">
    <property type="entry name" value="NusB"/>
    <property type="match status" value="1"/>
</dbReference>
<evidence type="ECO:0000256" key="12">
    <source>
        <dbReference type="ARBA" id="ARBA00047283"/>
    </source>
</evidence>
<dbReference type="SUPFAM" id="SSF53335">
    <property type="entry name" value="S-adenosyl-L-methionine-dependent methyltransferases"/>
    <property type="match status" value="1"/>
</dbReference>
<dbReference type="EMBL" id="LZNA01000070">
    <property type="protein sequence ID" value="OBX75367.1"/>
    <property type="molecule type" value="Genomic_DNA"/>
</dbReference>
<feature type="binding site" evidence="13">
    <location>
        <position position="339"/>
    </location>
    <ligand>
        <name>S-adenosyl-L-methionine</name>
        <dbReference type="ChEBI" id="CHEBI:59789"/>
    </ligand>
</feature>
<dbReference type="InterPro" id="IPR029063">
    <property type="entry name" value="SAM-dependent_MTases_sf"/>
</dbReference>
<evidence type="ECO:0000259" key="14">
    <source>
        <dbReference type="PROSITE" id="PS51686"/>
    </source>
</evidence>
<name>A0A1B8Q9B3_9GAMM</name>